<dbReference type="InterPro" id="IPR002035">
    <property type="entry name" value="VWF_A"/>
</dbReference>
<feature type="region of interest" description="Disordered" evidence="6">
    <location>
        <begin position="248"/>
        <end position="279"/>
    </location>
</feature>
<feature type="compositionally biased region" description="Polar residues" evidence="6">
    <location>
        <begin position="257"/>
        <end position="267"/>
    </location>
</feature>
<accession>A0A914ANI1</accession>
<dbReference type="PROSITE" id="PS50330">
    <property type="entry name" value="UIM"/>
    <property type="match status" value="2"/>
</dbReference>
<dbReference type="InterPro" id="IPR036465">
    <property type="entry name" value="vWFA_dom_sf"/>
</dbReference>
<comment type="similarity">
    <text evidence="1">Belongs to the proteasome subunit S5A family.</text>
</comment>
<dbReference type="EnsemblMetazoa" id="XM_038209066.1">
    <property type="protein sequence ID" value="XP_038064994.1"/>
    <property type="gene ID" value="LOC119735365"/>
</dbReference>
<name>A0A914ANI1_PATMI</name>
<dbReference type="PANTHER" id="PTHR10223">
    <property type="entry name" value="26S PROTEASOME NON-ATPASE REGULATORY SUBUNIT 4"/>
    <property type="match status" value="1"/>
</dbReference>
<keyword evidence="9" id="KW-1185">Reference proteome</keyword>
<dbReference type="InterPro" id="IPR027040">
    <property type="entry name" value="PSMD4"/>
</dbReference>
<evidence type="ECO:0000256" key="4">
    <source>
        <dbReference type="ARBA" id="ARBA00022942"/>
    </source>
</evidence>
<evidence type="ECO:0000259" key="7">
    <source>
        <dbReference type="PROSITE" id="PS50234"/>
    </source>
</evidence>
<feature type="compositionally biased region" description="Basic and acidic residues" evidence="6">
    <location>
        <begin position="406"/>
        <end position="419"/>
    </location>
</feature>
<dbReference type="InterPro" id="IPR003903">
    <property type="entry name" value="UIM_dom"/>
</dbReference>
<organism evidence="8 9">
    <name type="scientific">Patiria miniata</name>
    <name type="common">Bat star</name>
    <name type="synonym">Asterina miniata</name>
    <dbReference type="NCBI Taxonomy" id="46514"/>
    <lineage>
        <taxon>Eukaryota</taxon>
        <taxon>Metazoa</taxon>
        <taxon>Echinodermata</taxon>
        <taxon>Eleutherozoa</taxon>
        <taxon>Asterozoa</taxon>
        <taxon>Asteroidea</taxon>
        <taxon>Valvatacea</taxon>
        <taxon>Valvatida</taxon>
        <taxon>Asterinidae</taxon>
        <taxon>Patiria</taxon>
    </lineage>
</organism>
<feature type="region of interest" description="Disordered" evidence="6">
    <location>
        <begin position="341"/>
        <end position="419"/>
    </location>
</feature>
<dbReference type="Gene3D" id="1.10.287.3990">
    <property type="match status" value="1"/>
</dbReference>
<dbReference type="GO" id="GO:0005634">
    <property type="term" value="C:nucleus"/>
    <property type="evidence" value="ECO:0007669"/>
    <property type="project" value="TreeGrafter"/>
</dbReference>
<dbReference type="Gene3D" id="3.40.50.410">
    <property type="entry name" value="von Willebrand factor, type A domain"/>
    <property type="match status" value="1"/>
</dbReference>
<dbReference type="PANTHER" id="PTHR10223:SF0">
    <property type="entry name" value="26S PROTEASOME NON-ATPASE REGULATORY SUBUNIT 4"/>
    <property type="match status" value="1"/>
</dbReference>
<dbReference type="OMA" id="QMSMQDQ"/>
<dbReference type="AlphaFoldDB" id="A0A914ANI1"/>
<dbReference type="FunFam" id="3.40.50.410:FF:000005">
    <property type="entry name" value="26S proteasome non-ATPase regulatory subunit 4"/>
    <property type="match status" value="1"/>
</dbReference>
<dbReference type="RefSeq" id="XP_038064994.1">
    <property type="nucleotide sequence ID" value="XM_038209066.1"/>
</dbReference>
<dbReference type="GO" id="GO:0008540">
    <property type="term" value="C:proteasome regulatory particle, base subcomplex"/>
    <property type="evidence" value="ECO:0007669"/>
    <property type="project" value="TreeGrafter"/>
</dbReference>
<dbReference type="CTD" id="5710"/>
<dbReference type="GO" id="GO:0031593">
    <property type="term" value="F:polyubiquitin modification-dependent protein binding"/>
    <property type="evidence" value="ECO:0007669"/>
    <property type="project" value="TreeGrafter"/>
</dbReference>
<evidence type="ECO:0000313" key="8">
    <source>
        <dbReference type="EnsemblMetazoa" id="XP_038064994.1"/>
    </source>
</evidence>
<evidence type="ECO:0000256" key="6">
    <source>
        <dbReference type="SAM" id="MobiDB-lite"/>
    </source>
</evidence>
<feature type="domain" description="VWFA" evidence="7">
    <location>
        <begin position="25"/>
        <end position="207"/>
    </location>
</feature>
<dbReference type="PROSITE" id="PS50234">
    <property type="entry name" value="VWFA"/>
    <property type="match status" value="1"/>
</dbReference>
<keyword evidence="3" id="KW-0677">Repeat</keyword>
<proteinExistence type="inferred from homology"/>
<dbReference type="InterPro" id="IPR049590">
    <property type="entry name" value="PSMD4_RAZUL-like"/>
</dbReference>
<protein>
    <recommendedName>
        <fullName evidence="2">26S proteasome non-ATPase regulatory subunit 4</fullName>
    </recommendedName>
    <alternativeName>
        <fullName evidence="5">26S proteasome regulatory subunit RPN10</fullName>
    </alternativeName>
</protein>
<dbReference type="OrthoDB" id="1731724at2759"/>
<evidence type="ECO:0000256" key="3">
    <source>
        <dbReference type="ARBA" id="ARBA00022737"/>
    </source>
</evidence>
<evidence type="ECO:0000256" key="1">
    <source>
        <dbReference type="ARBA" id="ARBA00005574"/>
    </source>
</evidence>
<keyword evidence="4" id="KW-0647">Proteasome</keyword>
<dbReference type="GO" id="GO:0005829">
    <property type="term" value="C:cytosol"/>
    <property type="evidence" value="ECO:0007669"/>
    <property type="project" value="TreeGrafter"/>
</dbReference>
<evidence type="ECO:0000256" key="5">
    <source>
        <dbReference type="ARBA" id="ARBA00044341"/>
    </source>
</evidence>
<dbReference type="SMART" id="SM00726">
    <property type="entry name" value="UIM"/>
    <property type="match status" value="3"/>
</dbReference>
<reference evidence="8" key="1">
    <citation type="submission" date="2022-11" db="UniProtKB">
        <authorList>
            <consortium name="EnsemblMetazoa"/>
        </authorList>
    </citation>
    <scope>IDENTIFICATION</scope>
</reference>
<dbReference type="Pfam" id="PF13519">
    <property type="entry name" value="VWA_2"/>
    <property type="match status" value="1"/>
</dbReference>
<evidence type="ECO:0000313" key="9">
    <source>
        <dbReference type="Proteomes" id="UP000887568"/>
    </source>
</evidence>
<dbReference type="SMART" id="SM00327">
    <property type="entry name" value="VWA"/>
    <property type="match status" value="1"/>
</dbReference>
<dbReference type="Gene3D" id="6.10.300.40">
    <property type="match status" value="1"/>
</dbReference>
<dbReference type="GeneID" id="119735365"/>
<sequence>MHGDFCLYRIEDPTTNLADKMVLESTMVCVDTSEYMRNGDFIPTRIQAQQDAVNLICISKTRINVENTVGLITLANVKVLVTLSSDVARILASLHQTQPKGDLNFITGIRVAHLALKHRMGKNHRMRIIAFVGSPIINDEKELVKLAKKLKKEKVNVDVVNFGEDKLNTEKLTAFVDTINGSDGTGCHLVTIPPGTLLSDALMNSPVIVGEDGTGAVPGLPGTGGEFEFGFDPSTDPELAMALRISMEEQRQRQEDPSQPSESSATEATPKPANAPTDSEEALLEQALAMSMEPDAPSAMETPMPDLSAMSEEEQIAFAMQMSLTQSSGLSGLMSDSAASEIPMETDTPASMEGGDSKAEGENEDFSELMSDPAFLQSVMENLPGVDISSEAVRDAMGTLTQQPQTEEKKKDDKPPEKK</sequence>
<dbReference type="SUPFAM" id="SSF53300">
    <property type="entry name" value="vWA-like"/>
    <property type="match status" value="1"/>
</dbReference>
<evidence type="ECO:0000256" key="2">
    <source>
        <dbReference type="ARBA" id="ARBA00014934"/>
    </source>
</evidence>
<dbReference type="CDD" id="cd22297">
    <property type="entry name" value="PSMD4_RAZUL"/>
    <property type="match status" value="1"/>
</dbReference>
<dbReference type="Proteomes" id="UP000887568">
    <property type="component" value="Unplaced"/>
</dbReference>
<dbReference type="Pfam" id="PF02809">
    <property type="entry name" value="UIM"/>
    <property type="match status" value="3"/>
</dbReference>
<dbReference type="GO" id="GO:0043161">
    <property type="term" value="P:proteasome-mediated ubiquitin-dependent protein catabolic process"/>
    <property type="evidence" value="ECO:0007669"/>
    <property type="project" value="TreeGrafter"/>
</dbReference>